<evidence type="ECO:0000256" key="6">
    <source>
        <dbReference type="ARBA" id="ARBA00022825"/>
    </source>
</evidence>
<feature type="domain" description="Peptidase S1" evidence="11">
    <location>
        <begin position="105"/>
        <end position="339"/>
    </location>
</feature>
<dbReference type="FunFam" id="2.40.10.10:FF:000146">
    <property type="entry name" value="Serine protease 53"/>
    <property type="match status" value="1"/>
</dbReference>
<dbReference type="PANTHER" id="PTHR24256">
    <property type="entry name" value="TRYPTASE-RELATED"/>
    <property type="match status" value="1"/>
</dbReference>
<comment type="subcellular location">
    <subcellularLocation>
        <location evidence="1">Secreted</location>
    </subcellularLocation>
</comment>
<dbReference type="PRINTS" id="PR00722">
    <property type="entry name" value="CHYMOTRYPSIN"/>
</dbReference>
<dbReference type="SMART" id="SM00020">
    <property type="entry name" value="Tryp_SPc"/>
    <property type="match status" value="1"/>
</dbReference>
<keyword evidence="2" id="KW-0964">Secreted</keyword>
<dbReference type="PROSITE" id="PS50240">
    <property type="entry name" value="TRYPSIN_DOM"/>
    <property type="match status" value="1"/>
</dbReference>
<dbReference type="InterPro" id="IPR001254">
    <property type="entry name" value="Trypsin_dom"/>
</dbReference>
<organism evidence="12 13">
    <name type="scientific">Petrolisthes cinctipes</name>
    <name type="common">Flat porcelain crab</name>
    <dbReference type="NCBI Taxonomy" id="88211"/>
    <lineage>
        <taxon>Eukaryota</taxon>
        <taxon>Metazoa</taxon>
        <taxon>Ecdysozoa</taxon>
        <taxon>Arthropoda</taxon>
        <taxon>Crustacea</taxon>
        <taxon>Multicrustacea</taxon>
        <taxon>Malacostraca</taxon>
        <taxon>Eumalacostraca</taxon>
        <taxon>Eucarida</taxon>
        <taxon>Decapoda</taxon>
        <taxon>Pleocyemata</taxon>
        <taxon>Anomura</taxon>
        <taxon>Galatheoidea</taxon>
        <taxon>Porcellanidae</taxon>
        <taxon>Petrolisthes</taxon>
    </lineage>
</organism>
<dbReference type="AlphaFoldDB" id="A0AAE1FJ77"/>
<evidence type="ECO:0000259" key="11">
    <source>
        <dbReference type="PROSITE" id="PS50240"/>
    </source>
</evidence>
<evidence type="ECO:0000256" key="3">
    <source>
        <dbReference type="ARBA" id="ARBA00022670"/>
    </source>
</evidence>
<comment type="similarity">
    <text evidence="9">Belongs to the peptidase S1 family. CLIP subfamily.</text>
</comment>
<evidence type="ECO:0000313" key="12">
    <source>
        <dbReference type="EMBL" id="KAK3874505.1"/>
    </source>
</evidence>
<accession>A0AAE1FJ77</accession>
<dbReference type="Gene3D" id="2.40.10.10">
    <property type="entry name" value="Trypsin-like serine proteases"/>
    <property type="match status" value="1"/>
</dbReference>
<sequence>MFSPLTLASTQVHVAGVNSLPQSSTRDVTMMKNSPVSLHEFKPSHYTARESGDDPDRVPLQDKKTPLTRGSVARAPIDASLKLFNAQDSNIWNHCPCGQINKNRIVNGWEVKPKHRFPWHVGLKENNSLNYICGGSIINNLYILTGAHCVTNKYEVFLPSILTVGIGDHLSTLDDDETMLAVEKIIVHEDFNPDILDNDIALLKLSTPINLGSDSKVGTICLPSNADKSYSHTLGIASGWGAIDDSGTQLDFLQEMVLPILDSDCMGYSKYVTENQFCVDPTYGDTCRGDSGGALMVDEGNHYTQVGITSFTFSNCNDKYPTVFTKVSNYFQWIKDNTKDAQFC</sequence>
<keyword evidence="13" id="KW-1185">Reference proteome</keyword>
<dbReference type="Proteomes" id="UP001286313">
    <property type="component" value="Unassembled WGS sequence"/>
</dbReference>
<dbReference type="InterPro" id="IPR051487">
    <property type="entry name" value="Ser/Thr_Proteases_Immune/Dev"/>
</dbReference>
<keyword evidence="3" id="KW-0645">Protease</keyword>
<evidence type="ECO:0000256" key="7">
    <source>
        <dbReference type="ARBA" id="ARBA00023145"/>
    </source>
</evidence>
<name>A0AAE1FJ77_PETCI</name>
<evidence type="ECO:0000256" key="4">
    <source>
        <dbReference type="ARBA" id="ARBA00022729"/>
    </source>
</evidence>
<keyword evidence="6" id="KW-0720">Serine protease</keyword>
<protein>
    <recommendedName>
        <fullName evidence="11">Peptidase S1 domain-containing protein</fullName>
    </recommendedName>
</protein>
<keyword evidence="8" id="KW-1015">Disulfide bond</keyword>
<dbReference type="InterPro" id="IPR033116">
    <property type="entry name" value="TRYPSIN_SER"/>
</dbReference>
<reference evidence="12" key="1">
    <citation type="submission" date="2023-10" db="EMBL/GenBank/DDBJ databases">
        <title>Genome assemblies of two species of porcelain crab, Petrolisthes cinctipes and Petrolisthes manimaculis (Anomura: Porcellanidae).</title>
        <authorList>
            <person name="Angst P."/>
        </authorList>
    </citation>
    <scope>NUCLEOTIDE SEQUENCE</scope>
    <source>
        <strain evidence="12">PB745_01</strain>
        <tissue evidence="12">Gill</tissue>
    </source>
</reference>
<dbReference type="GO" id="GO:0005576">
    <property type="term" value="C:extracellular region"/>
    <property type="evidence" value="ECO:0007669"/>
    <property type="project" value="UniProtKB-SubCell"/>
</dbReference>
<evidence type="ECO:0000256" key="9">
    <source>
        <dbReference type="ARBA" id="ARBA00024195"/>
    </source>
</evidence>
<keyword evidence="5" id="KW-0378">Hydrolase</keyword>
<dbReference type="GO" id="GO:0006508">
    <property type="term" value="P:proteolysis"/>
    <property type="evidence" value="ECO:0007669"/>
    <property type="project" value="UniProtKB-KW"/>
</dbReference>
<evidence type="ECO:0000313" key="13">
    <source>
        <dbReference type="Proteomes" id="UP001286313"/>
    </source>
</evidence>
<dbReference type="SUPFAM" id="SSF50494">
    <property type="entry name" value="Trypsin-like serine proteases"/>
    <property type="match status" value="1"/>
</dbReference>
<gene>
    <name evidence="12" type="ORF">Pcinc_020525</name>
</gene>
<keyword evidence="7" id="KW-0865">Zymogen</keyword>
<dbReference type="InterPro" id="IPR001314">
    <property type="entry name" value="Peptidase_S1A"/>
</dbReference>
<dbReference type="CDD" id="cd00190">
    <property type="entry name" value="Tryp_SPc"/>
    <property type="match status" value="1"/>
</dbReference>
<evidence type="ECO:0000256" key="1">
    <source>
        <dbReference type="ARBA" id="ARBA00004613"/>
    </source>
</evidence>
<dbReference type="Pfam" id="PF00089">
    <property type="entry name" value="Trypsin"/>
    <property type="match status" value="1"/>
</dbReference>
<proteinExistence type="inferred from homology"/>
<comment type="caution">
    <text evidence="12">The sequence shown here is derived from an EMBL/GenBank/DDBJ whole genome shotgun (WGS) entry which is preliminary data.</text>
</comment>
<dbReference type="EMBL" id="JAWQEG010002096">
    <property type="protein sequence ID" value="KAK3874505.1"/>
    <property type="molecule type" value="Genomic_DNA"/>
</dbReference>
<evidence type="ECO:0000256" key="10">
    <source>
        <dbReference type="SAM" id="MobiDB-lite"/>
    </source>
</evidence>
<feature type="region of interest" description="Disordered" evidence="10">
    <location>
        <begin position="39"/>
        <end position="65"/>
    </location>
</feature>
<dbReference type="InterPro" id="IPR009003">
    <property type="entry name" value="Peptidase_S1_PA"/>
</dbReference>
<keyword evidence="4" id="KW-0732">Signal</keyword>
<dbReference type="InterPro" id="IPR043504">
    <property type="entry name" value="Peptidase_S1_PA_chymotrypsin"/>
</dbReference>
<evidence type="ECO:0000256" key="2">
    <source>
        <dbReference type="ARBA" id="ARBA00022525"/>
    </source>
</evidence>
<evidence type="ECO:0000256" key="8">
    <source>
        <dbReference type="ARBA" id="ARBA00023157"/>
    </source>
</evidence>
<dbReference type="GO" id="GO:0004252">
    <property type="term" value="F:serine-type endopeptidase activity"/>
    <property type="evidence" value="ECO:0007669"/>
    <property type="project" value="InterPro"/>
</dbReference>
<dbReference type="PROSITE" id="PS00135">
    <property type="entry name" value="TRYPSIN_SER"/>
    <property type="match status" value="1"/>
</dbReference>
<evidence type="ECO:0000256" key="5">
    <source>
        <dbReference type="ARBA" id="ARBA00022801"/>
    </source>
</evidence>